<dbReference type="EMBL" id="OANU01000193">
    <property type="protein sequence ID" value="SNX51025.1"/>
    <property type="molecule type" value="Genomic_DNA"/>
</dbReference>
<evidence type="ECO:0008006" key="3">
    <source>
        <dbReference type="Google" id="ProtNLM"/>
    </source>
</evidence>
<dbReference type="RefSeq" id="WP_244181336.1">
    <property type="nucleotide sequence ID" value="NZ_JBHSII010000001.1"/>
</dbReference>
<name>A0A240ERJ4_9VIBR</name>
<accession>A0A240ERJ4</accession>
<evidence type="ECO:0000313" key="2">
    <source>
        <dbReference type="Proteomes" id="UP000219336"/>
    </source>
</evidence>
<dbReference type="Gene3D" id="3.40.50.300">
    <property type="entry name" value="P-loop containing nucleotide triphosphate hydrolases"/>
    <property type="match status" value="1"/>
</dbReference>
<dbReference type="SUPFAM" id="SSF52540">
    <property type="entry name" value="P-loop containing nucleoside triphosphate hydrolases"/>
    <property type="match status" value="1"/>
</dbReference>
<gene>
    <name evidence="1" type="ORF">VTH8203_04708</name>
</gene>
<dbReference type="InterPro" id="IPR027417">
    <property type="entry name" value="P-loop_NTPase"/>
</dbReference>
<reference evidence="2" key="1">
    <citation type="submission" date="2016-06" db="EMBL/GenBank/DDBJ databases">
        <authorList>
            <person name="Rodrigo-Torres L."/>
            <person name="Arahal R.D."/>
            <person name="Lucena T."/>
        </authorList>
    </citation>
    <scope>NUCLEOTIDE SEQUENCE [LARGE SCALE GENOMIC DNA]</scope>
    <source>
        <strain evidence="2">CECT8203</strain>
    </source>
</reference>
<dbReference type="PANTHER" id="PTHR13308">
    <property type="entry name" value="NEDD4-BINDING PROTEIN 2-LIKE 1"/>
    <property type="match status" value="1"/>
</dbReference>
<keyword evidence="2" id="KW-1185">Reference proteome</keyword>
<protein>
    <recommendedName>
        <fullName evidence="3">ATP-binding protein</fullName>
    </recommendedName>
</protein>
<sequence length="122" mass="14010">MKLTLIRGLPGSGKTTLAKTFNARHVEADMYFVNDHGEYCYDPSLIAQAHQWCQEQTKQALAKGEDVVVANTFVRRWEMETYKTLARQFNADLEIIVCNGNYQNIHGVSETVIAKMRARWQE</sequence>
<evidence type="ECO:0000313" key="1">
    <source>
        <dbReference type="EMBL" id="SNX51025.1"/>
    </source>
</evidence>
<organism evidence="1 2">
    <name type="scientific">Vibrio thalassae</name>
    <dbReference type="NCBI Taxonomy" id="1243014"/>
    <lineage>
        <taxon>Bacteria</taxon>
        <taxon>Pseudomonadati</taxon>
        <taxon>Pseudomonadota</taxon>
        <taxon>Gammaproteobacteria</taxon>
        <taxon>Vibrionales</taxon>
        <taxon>Vibrionaceae</taxon>
        <taxon>Vibrio</taxon>
    </lineage>
</organism>
<dbReference type="AlphaFoldDB" id="A0A240ERJ4"/>
<dbReference type="InterPro" id="IPR026302">
    <property type="entry name" value="NEDD4-bd_p2"/>
</dbReference>
<dbReference type="Pfam" id="PF13671">
    <property type="entry name" value="AAA_33"/>
    <property type="match status" value="1"/>
</dbReference>
<dbReference type="Proteomes" id="UP000219336">
    <property type="component" value="Unassembled WGS sequence"/>
</dbReference>
<dbReference type="PANTHER" id="PTHR13308:SF40">
    <property type="entry name" value="NEDD4-BINDING PROTEIN 2-LIKE 1"/>
    <property type="match status" value="1"/>
</dbReference>
<proteinExistence type="predicted"/>